<dbReference type="InterPro" id="IPR014229">
    <property type="entry name" value="Spore_YtfJ"/>
</dbReference>
<accession>A0A6G1X9V6</accession>
<organism evidence="2 3">
    <name type="scientific">Salinibacillus xinjiangensis</name>
    <dbReference type="NCBI Taxonomy" id="1229268"/>
    <lineage>
        <taxon>Bacteria</taxon>
        <taxon>Bacillati</taxon>
        <taxon>Bacillota</taxon>
        <taxon>Bacilli</taxon>
        <taxon>Bacillales</taxon>
        <taxon>Bacillaceae</taxon>
        <taxon>Salinibacillus</taxon>
    </lineage>
</organism>
<feature type="compositionally biased region" description="Gly residues" evidence="1">
    <location>
        <begin position="75"/>
        <end position="88"/>
    </location>
</feature>
<feature type="region of interest" description="Disordered" evidence="1">
    <location>
        <begin position="54"/>
        <end position="88"/>
    </location>
</feature>
<dbReference type="Pfam" id="PF09579">
    <property type="entry name" value="Spore_YtfJ"/>
    <property type="match status" value="1"/>
</dbReference>
<evidence type="ECO:0000313" key="3">
    <source>
        <dbReference type="Proteomes" id="UP000480185"/>
    </source>
</evidence>
<dbReference type="PANTHER" id="PTHR39162">
    <property type="entry name" value="GLL3345 PROTEIN"/>
    <property type="match status" value="1"/>
</dbReference>
<reference evidence="2 3" key="1">
    <citation type="submission" date="2019-11" db="EMBL/GenBank/DDBJ databases">
        <authorList>
            <person name="Li J."/>
        </authorList>
    </citation>
    <scope>NUCLEOTIDE SEQUENCE [LARGE SCALE GENOMIC DNA]</scope>
    <source>
        <strain evidence="2 3">J4</strain>
    </source>
</reference>
<proteinExistence type="predicted"/>
<dbReference type="EMBL" id="WJNH01000011">
    <property type="protein sequence ID" value="MRG87709.1"/>
    <property type="molecule type" value="Genomic_DNA"/>
</dbReference>
<dbReference type="PANTHER" id="PTHR39162:SF1">
    <property type="entry name" value="SPORULATION PROTEIN YTFJ"/>
    <property type="match status" value="1"/>
</dbReference>
<dbReference type="RefSeq" id="WP_153729598.1">
    <property type="nucleotide sequence ID" value="NZ_WJNH01000011.1"/>
</dbReference>
<sequence>MSEHPIQGLMTTAMESLKEMVDVNTIIGDPIETPDGSTIILPVSRVGFGFAAGGSEFKPAQKQNQQSEDQSDGGSSDGGGKLPFGGGSGGGVSITPVAFVIVNSNGVKMVHLNENTHLYERLIDLAPQAVDKIQDLLKSQIKQPEGKEEKSKEKEKDKDKDKEKDQNKDKEKSEDQEKEDEQKGEDKKNTPPSTL</sequence>
<dbReference type="OrthoDB" id="9796262at2"/>
<dbReference type="NCBIfam" id="TIGR02874">
    <property type="entry name" value="spore_ytfJ"/>
    <property type="match status" value="1"/>
</dbReference>
<feature type="region of interest" description="Disordered" evidence="1">
    <location>
        <begin position="141"/>
        <end position="195"/>
    </location>
</feature>
<evidence type="ECO:0000313" key="2">
    <source>
        <dbReference type="EMBL" id="MRG87709.1"/>
    </source>
</evidence>
<keyword evidence="3" id="KW-1185">Reference proteome</keyword>
<protein>
    <submittedName>
        <fullName evidence="2">Sporulation protein YtfJ</fullName>
    </submittedName>
</protein>
<dbReference type="Proteomes" id="UP000480185">
    <property type="component" value="Unassembled WGS sequence"/>
</dbReference>
<dbReference type="AlphaFoldDB" id="A0A6G1X9V6"/>
<feature type="compositionally biased region" description="Basic and acidic residues" evidence="1">
    <location>
        <begin position="144"/>
        <end position="189"/>
    </location>
</feature>
<name>A0A6G1X9V6_9BACI</name>
<gene>
    <name evidence="2" type="primary">ytfJ</name>
    <name evidence="2" type="ORF">GH754_15595</name>
</gene>
<comment type="caution">
    <text evidence="2">The sequence shown here is derived from an EMBL/GenBank/DDBJ whole genome shotgun (WGS) entry which is preliminary data.</text>
</comment>
<evidence type="ECO:0000256" key="1">
    <source>
        <dbReference type="SAM" id="MobiDB-lite"/>
    </source>
</evidence>